<dbReference type="InterPro" id="IPR015590">
    <property type="entry name" value="Aldehyde_DH_dom"/>
</dbReference>
<dbReference type="Proteomes" id="UP000035081">
    <property type="component" value="Chromosome"/>
</dbReference>
<evidence type="ECO:0000313" key="6">
    <source>
        <dbReference type="EMBL" id="AHI31496.1"/>
    </source>
</evidence>
<reference evidence="6 7" key="1">
    <citation type="journal article" date="2014" name="Genome Announc.">
        <title>Draft Genome Sequences of Marinobacter similis A3d10T and Marinobacter salarius R9SW1T.</title>
        <authorList>
            <person name="Ivanova E.P."/>
            <person name="Ng H.J."/>
            <person name="Webb H.K."/>
            <person name="Feng G."/>
            <person name="Oshima K."/>
            <person name="Hattori M."/>
            <person name="Ohkuma M."/>
            <person name="Sergeev A.F."/>
            <person name="Mikhailov V.V."/>
            <person name="Crawford R.J."/>
            <person name="Sawabe T."/>
        </authorList>
    </citation>
    <scope>NUCLEOTIDE SEQUENCE [LARGE SCALE GENOMIC DNA]</scope>
    <source>
        <strain evidence="7">A3d10 and R9SW1</strain>
    </source>
</reference>
<dbReference type="AlphaFoldDB" id="W5YQV8"/>
<name>W5YQV8_9GAMM</name>
<dbReference type="GO" id="GO:0004030">
    <property type="term" value="F:aldehyde dehydrogenase [NAD(P)+] activity"/>
    <property type="evidence" value="ECO:0007669"/>
    <property type="project" value="UniProtKB-ARBA"/>
</dbReference>
<evidence type="ECO:0000256" key="3">
    <source>
        <dbReference type="PROSITE-ProRule" id="PRU10007"/>
    </source>
</evidence>
<feature type="active site" evidence="3">
    <location>
        <position position="256"/>
    </location>
</feature>
<organism evidence="6 7">
    <name type="scientific">Marinobacter salarius</name>
    <dbReference type="NCBI Taxonomy" id="1420917"/>
    <lineage>
        <taxon>Bacteria</taxon>
        <taxon>Pseudomonadati</taxon>
        <taxon>Pseudomonadota</taxon>
        <taxon>Gammaproteobacteria</taxon>
        <taxon>Pseudomonadales</taxon>
        <taxon>Marinobacteraceae</taxon>
        <taxon>Marinobacter</taxon>
    </lineage>
</organism>
<dbReference type="InterPro" id="IPR016162">
    <property type="entry name" value="Ald_DH_N"/>
</dbReference>
<evidence type="ECO:0000256" key="4">
    <source>
        <dbReference type="RuleBase" id="RU003345"/>
    </source>
</evidence>
<feature type="domain" description="Aldehyde dehydrogenase" evidence="5">
    <location>
        <begin position="23"/>
        <end position="481"/>
    </location>
</feature>
<dbReference type="InterPro" id="IPR029510">
    <property type="entry name" value="Ald_DH_CS_GLU"/>
</dbReference>
<evidence type="ECO:0000256" key="1">
    <source>
        <dbReference type="ARBA" id="ARBA00009986"/>
    </source>
</evidence>
<dbReference type="SUPFAM" id="SSF53720">
    <property type="entry name" value="ALDH-like"/>
    <property type="match status" value="1"/>
</dbReference>
<dbReference type="Gene3D" id="3.40.605.10">
    <property type="entry name" value="Aldehyde Dehydrogenase, Chain A, domain 1"/>
    <property type="match status" value="1"/>
</dbReference>
<gene>
    <name evidence="6" type="ORF">AU15_09750</name>
</gene>
<comment type="similarity">
    <text evidence="1 4">Belongs to the aldehyde dehydrogenase family.</text>
</comment>
<evidence type="ECO:0000259" key="5">
    <source>
        <dbReference type="Pfam" id="PF00171"/>
    </source>
</evidence>
<dbReference type="FunFam" id="3.40.605.10:FF:000001">
    <property type="entry name" value="Aldehyde dehydrogenase 1"/>
    <property type="match status" value="1"/>
</dbReference>
<proteinExistence type="inferred from homology"/>
<protein>
    <submittedName>
        <fullName evidence="6">Gamma-glutamyl-gamma-aminobutyraldehyde dehydrogenase</fullName>
    </submittedName>
</protein>
<dbReference type="CDD" id="cd07112">
    <property type="entry name" value="ALDH_GABALDH-PuuC"/>
    <property type="match status" value="1"/>
</dbReference>
<dbReference type="Pfam" id="PF00171">
    <property type="entry name" value="Aldedh"/>
    <property type="match status" value="1"/>
</dbReference>
<dbReference type="PANTHER" id="PTHR11699">
    <property type="entry name" value="ALDEHYDE DEHYDROGENASE-RELATED"/>
    <property type="match status" value="1"/>
</dbReference>
<evidence type="ECO:0000313" key="7">
    <source>
        <dbReference type="Proteomes" id="UP000035081"/>
    </source>
</evidence>
<dbReference type="PROSITE" id="PS00070">
    <property type="entry name" value="ALDEHYDE_DEHYDR_CYS"/>
    <property type="match status" value="1"/>
</dbReference>
<dbReference type="FunFam" id="3.40.309.10:FF:000012">
    <property type="entry name" value="Betaine aldehyde dehydrogenase"/>
    <property type="match status" value="1"/>
</dbReference>
<keyword evidence="2 4" id="KW-0560">Oxidoreductase</keyword>
<dbReference type="InterPro" id="IPR016163">
    <property type="entry name" value="Ald_DH_C"/>
</dbReference>
<sequence length="487" mass="52031">MADTLAIEGRAYVKGSYRWAVNGETFPSISPVNGRELAQVASCDKADADKAVAIARKVFERGDWRELAPAKRKAVLIRFAELIEAHGDELALLDTLDMGKPISHARTVDVPATARAIRWTAEAIDKVYGELAPTPHNQIGMISREPMGVVAAIVPWNFPMIMAAWKIAPALATGNSVILKPSEKSPLTAIRLAALATEAGIPDGVFNVLPGFGHTVGKALALHMDVDCLVFTGSTNVAKQLMVYAGQSNMKRVWLEAGGKSPNIVFADAPDLKKAAAEAASAIAFNQGEVCTAGSRLLVAESIRTEFVGLIREALKTWRPGHPLDPATTCGAIVDQAQLDRIIDYIGIGQSEGATLVEGGQRVMAETGGLFVQPTVFDGVNNRMRIASEEIFGPVLSVIGFTTAEEAIEIANDSIYGLAAAVWTSNINTAHKVAKALRAGSVWINHYDGGDMTAPFGGFKQSGNGRDKSLHAFDKYTELKATWLVLE</sequence>
<dbReference type="EMBL" id="CP007152">
    <property type="protein sequence ID" value="AHI31496.1"/>
    <property type="molecule type" value="Genomic_DNA"/>
</dbReference>
<dbReference type="PROSITE" id="PS00687">
    <property type="entry name" value="ALDEHYDE_DEHYDR_GLU"/>
    <property type="match status" value="1"/>
</dbReference>
<accession>W5YQV8</accession>
<dbReference type="KEGG" id="msr:AU15_09750"/>
<dbReference type="InterPro" id="IPR016161">
    <property type="entry name" value="Ald_DH/histidinol_DH"/>
</dbReference>
<dbReference type="InterPro" id="IPR016160">
    <property type="entry name" value="Ald_DH_CS_CYS"/>
</dbReference>
<dbReference type="Gene3D" id="3.40.309.10">
    <property type="entry name" value="Aldehyde Dehydrogenase, Chain A, domain 2"/>
    <property type="match status" value="1"/>
</dbReference>
<dbReference type="HOGENOM" id="CLU_005391_0_2_6"/>
<evidence type="ECO:0000256" key="2">
    <source>
        <dbReference type="ARBA" id="ARBA00023002"/>
    </source>
</evidence>